<evidence type="ECO:0000256" key="4">
    <source>
        <dbReference type="ARBA" id="ARBA00023136"/>
    </source>
</evidence>
<dbReference type="GO" id="GO:0004671">
    <property type="term" value="F:protein C-terminal S-isoprenylcysteine carboxyl O-methyltransferase activity"/>
    <property type="evidence" value="ECO:0007669"/>
    <property type="project" value="UniProtKB-EC"/>
</dbReference>
<protein>
    <submittedName>
        <fullName evidence="6">Protein-S-isoprenylcysteine O-methyltransferase</fullName>
        <ecNumber evidence="6">2.1.1.100</ecNumber>
    </submittedName>
</protein>
<accession>A0ABT4AQ50</accession>
<proteinExistence type="predicted"/>
<keyword evidence="6" id="KW-0808">Transferase</keyword>
<comment type="subcellular location">
    <subcellularLocation>
        <location evidence="1">Membrane</location>
        <topology evidence="1">Multi-pass membrane protein</topology>
    </subcellularLocation>
</comment>
<comment type="caution">
    <text evidence="6">The sequence shown here is derived from an EMBL/GenBank/DDBJ whole genome shotgun (WGS) entry which is preliminary data.</text>
</comment>
<dbReference type="NCBIfam" id="NF040696">
    <property type="entry name" value="isopcys_mtase"/>
    <property type="match status" value="1"/>
</dbReference>
<keyword evidence="2 5" id="KW-0812">Transmembrane</keyword>
<reference evidence="6 7" key="1">
    <citation type="submission" date="2022-11" db="EMBL/GenBank/DDBJ databases">
        <title>Minimal conservation of predation-associated metabolite biosynthetic gene clusters underscores biosynthetic potential of Myxococcota including descriptions for ten novel species: Archangium lansinium sp. nov., Myxococcus landrumus sp. nov., Nannocystis bai.</title>
        <authorList>
            <person name="Ahearne A."/>
            <person name="Stevens C."/>
            <person name="Phillips K."/>
        </authorList>
    </citation>
    <scope>NUCLEOTIDE SEQUENCE [LARGE SCALE GENOMIC DNA]</scope>
    <source>
        <strain evidence="6 7">MIWBW</strain>
    </source>
</reference>
<dbReference type="EC" id="2.1.1.100" evidence="6"/>
<keyword evidence="6" id="KW-0489">Methyltransferase</keyword>
<name>A0ABT4AQ50_9BACT</name>
<dbReference type="InterPro" id="IPR007269">
    <property type="entry name" value="ICMT_MeTrfase"/>
</dbReference>
<evidence type="ECO:0000313" key="7">
    <source>
        <dbReference type="Proteomes" id="UP001207654"/>
    </source>
</evidence>
<dbReference type="RefSeq" id="WP_267541922.1">
    <property type="nucleotide sequence ID" value="NZ_JAPNKA010000001.1"/>
</dbReference>
<keyword evidence="3 5" id="KW-1133">Transmembrane helix</keyword>
<evidence type="ECO:0000313" key="6">
    <source>
        <dbReference type="EMBL" id="MCY1083391.1"/>
    </source>
</evidence>
<dbReference type="Pfam" id="PF04140">
    <property type="entry name" value="ICMT"/>
    <property type="match status" value="1"/>
</dbReference>
<feature type="transmembrane region" description="Helical" evidence="5">
    <location>
        <begin position="76"/>
        <end position="101"/>
    </location>
</feature>
<dbReference type="PANTHER" id="PTHR12714">
    <property type="entry name" value="PROTEIN-S ISOPRENYLCYSTEINE O-METHYLTRANSFERASE"/>
    <property type="match status" value="1"/>
</dbReference>
<keyword evidence="4 5" id="KW-0472">Membrane</keyword>
<keyword evidence="7" id="KW-1185">Reference proteome</keyword>
<feature type="transmembrane region" description="Helical" evidence="5">
    <location>
        <begin position="12"/>
        <end position="30"/>
    </location>
</feature>
<dbReference type="Proteomes" id="UP001207654">
    <property type="component" value="Unassembled WGS sequence"/>
</dbReference>
<evidence type="ECO:0000256" key="5">
    <source>
        <dbReference type="SAM" id="Phobius"/>
    </source>
</evidence>
<dbReference type="PANTHER" id="PTHR12714:SF9">
    <property type="entry name" value="PROTEIN-S-ISOPRENYLCYSTEINE O-METHYLTRANSFERASE"/>
    <property type="match status" value="1"/>
</dbReference>
<dbReference type="Gene3D" id="1.20.120.1630">
    <property type="match status" value="1"/>
</dbReference>
<feature type="transmembrane region" description="Helical" evidence="5">
    <location>
        <begin position="174"/>
        <end position="194"/>
    </location>
</feature>
<evidence type="ECO:0000256" key="2">
    <source>
        <dbReference type="ARBA" id="ARBA00022692"/>
    </source>
</evidence>
<dbReference type="GO" id="GO:0032259">
    <property type="term" value="P:methylation"/>
    <property type="evidence" value="ECO:0007669"/>
    <property type="project" value="UniProtKB-KW"/>
</dbReference>
<dbReference type="InterPro" id="IPR054851">
    <property type="entry name" value="Isoprenylcys_mtase"/>
</dbReference>
<evidence type="ECO:0000256" key="3">
    <source>
        <dbReference type="ARBA" id="ARBA00022989"/>
    </source>
</evidence>
<gene>
    <name evidence="6" type="ORF">OV287_54040</name>
</gene>
<feature type="transmembrane region" description="Helical" evidence="5">
    <location>
        <begin position="36"/>
        <end position="55"/>
    </location>
</feature>
<evidence type="ECO:0000256" key="1">
    <source>
        <dbReference type="ARBA" id="ARBA00004141"/>
    </source>
</evidence>
<sequence length="227" mass="25548">MAASRQSLMASVPAALMTLGMAALLVATLVRWRDNGWGGLVWVGVMVIMFVIRMPHSLRNRANRITLSRHDALEQALLFAMFLGMMVLPLGHLGTGVFSFADYTLPGWATAVGTALQVPFLWLFWRSHSDLGRNWSAGLEVREEHGLVTHGVYARIRHPMYAAIWLAALTQPLLIHNWIAGALVIPAFASMWLLRTPREEAMMRERFGSAYEEYAARTGRLWPKLRH</sequence>
<organism evidence="6 7">
    <name type="scientific">Archangium lansingense</name>
    <dbReference type="NCBI Taxonomy" id="2995310"/>
    <lineage>
        <taxon>Bacteria</taxon>
        <taxon>Pseudomonadati</taxon>
        <taxon>Myxococcota</taxon>
        <taxon>Myxococcia</taxon>
        <taxon>Myxococcales</taxon>
        <taxon>Cystobacterineae</taxon>
        <taxon>Archangiaceae</taxon>
        <taxon>Archangium</taxon>
    </lineage>
</organism>
<dbReference type="EMBL" id="JAPNKA010000001">
    <property type="protein sequence ID" value="MCY1083391.1"/>
    <property type="molecule type" value="Genomic_DNA"/>
</dbReference>
<feature type="transmembrane region" description="Helical" evidence="5">
    <location>
        <begin position="107"/>
        <end position="125"/>
    </location>
</feature>